<dbReference type="InterPro" id="IPR003959">
    <property type="entry name" value="ATPase_AAA_core"/>
</dbReference>
<dbReference type="SUPFAM" id="SSF52540">
    <property type="entry name" value="P-loop containing nucleoside triphosphate hydrolases"/>
    <property type="match status" value="1"/>
</dbReference>
<dbReference type="Gene3D" id="3.40.50.300">
    <property type="entry name" value="P-loop containing nucleotide triphosphate hydrolases"/>
    <property type="match status" value="2"/>
</dbReference>
<protein>
    <submittedName>
        <fullName evidence="2">AAA family ATPase</fullName>
    </submittedName>
</protein>
<evidence type="ECO:0000259" key="1">
    <source>
        <dbReference type="SMART" id="SM00382"/>
    </source>
</evidence>
<evidence type="ECO:0000313" key="3">
    <source>
        <dbReference type="Proteomes" id="UP001576780"/>
    </source>
</evidence>
<dbReference type="Pfam" id="PF13304">
    <property type="entry name" value="AAA_21"/>
    <property type="match status" value="1"/>
</dbReference>
<dbReference type="SMART" id="SM00382">
    <property type="entry name" value="AAA"/>
    <property type="match status" value="1"/>
</dbReference>
<feature type="domain" description="AAA+ ATPase" evidence="1">
    <location>
        <begin position="29"/>
        <end position="365"/>
    </location>
</feature>
<reference evidence="2 3" key="1">
    <citation type="submission" date="2024-09" db="EMBL/GenBank/DDBJ databases">
        <title>Floridaenema gen nov. (Aerosakkonemataceae, Aerosakkonematales ord. nov., Cyanobacteria) from benthic tropical and subtropical fresh waters, with the description of four new species.</title>
        <authorList>
            <person name="Moretto J.A."/>
            <person name="Berthold D.E."/>
            <person name="Lefler F.W."/>
            <person name="Huang I.-S."/>
            <person name="Laughinghouse H. IV."/>
        </authorList>
    </citation>
    <scope>NUCLEOTIDE SEQUENCE [LARGE SCALE GENOMIC DNA]</scope>
    <source>
        <strain evidence="2 3">BLCC-F167</strain>
    </source>
</reference>
<dbReference type="EMBL" id="JBHFNT010000097">
    <property type="protein sequence ID" value="MFB2835160.1"/>
    <property type="molecule type" value="Genomic_DNA"/>
</dbReference>
<dbReference type="InterPro" id="IPR051396">
    <property type="entry name" value="Bact_Antivir_Def_Nuclease"/>
</dbReference>
<name>A0ABV4WJ99_9CYAN</name>
<dbReference type="RefSeq" id="WP_413277582.1">
    <property type="nucleotide sequence ID" value="NZ_JBHFNT010000097.1"/>
</dbReference>
<dbReference type="InterPro" id="IPR027417">
    <property type="entry name" value="P-loop_NTPase"/>
</dbReference>
<keyword evidence="3" id="KW-1185">Reference proteome</keyword>
<dbReference type="PANTHER" id="PTHR43581:SF2">
    <property type="entry name" value="EXCINUCLEASE ATPASE SUBUNIT"/>
    <property type="match status" value="1"/>
</dbReference>
<organism evidence="2 3">
    <name type="scientific">Floridaenema evergladense BLCC-F167</name>
    <dbReference type="NCBI Taxonomy" id="3153639"/>
    <lineage>
        <taxon>Bacteria</taxon>
        <taxon>Bacillati</taxon>
        <taxon>Cyanobacteriota</taxon>
        <taxon>Cyanophyceae</taxon>
        <taxon>Oscillatoriophycideae</taxon>
        <taxon>Aerosakkonematales</taxon>
        <taxon>Aerosakkonemataceae</taxon>
        <taxon>Floridanema</taxon>
        <taxon>Floridanema evergladense</taxon>
    </lineage>
</organism>
<accession>A0ABV4WJ99</accession>
<gene>
    <name evidence="2" type="ORF">ACE1CA_11570</name>
</gene>
<proteinExistence type="predicted"/>
<dbReference type="PANTHER" id="PTHR43581">
    <property type="entry name" value="ATP/GTP PHOSPHATASE"/>
    <property type="match status" value="1"/>
</dbReference>
<dbReference type="InterPro" id="IPR003593">
    <property type="entry name" value="AAA+_ATPase"/>
</dbReference>
<dbReference type="Proteomes" id="UP001576780">
    <property type="component" value="Unassembled WGS sequence"/>
</dbReference>
<sequence>MKVESITVQKFKRFDNLEVSFKNKTLQEVTNRFLILGDNGTGKTTLLQAIALPLALATKQIQAVSEFDWVGFLAGRFWIGGSPQIELEISFEDEELEATRLVARKWYESQPFEFRPRDFVEPGNSRLVRLTLNGEYWKVGDENKLEERSQFQGRYYAKRLLKTDPSARSEFSRLPSVFWFDQFRNLGSNPIRESSGDGQTDHTSSIPFDLGVGRLRQYLIEWDQRRRNSHRNASDDYLSQLQNLYTKVFPERSFHGVEYQPSNDSPTEMNTYFTLNDGHRTYDIVEMSAGEQAVFPMLYEIVRQQIAYSIVLVDEIDLNLHPPAAQLLVNQLPKIAPTCQFIFTTHSEAVNDVIGEEETYRLPGGSLCL</sequence>
<comment type="caution">
    <text evidence="2">The sequence shown here is derived from an EMBL/GenBank/DDBJ whole genome shotgun (WGS) entry which is preliminary data.</text>
</comment>
<evidence type="ECO:0000313" key="2">
    <source>
        <dbReference type="EMBL" id="MFB2835160.1"/>
    </source>
</evidence>